<name>A0A392VDB6_9FABA</name>
<sequence length="61" mass="6618">MTTVSLSFASPPQYSSGTRVITAEWNSRFVEAFHKLLSAPLLTLLAPPPPNTPNRFSALTS</sequence>
<evidence type="ECO:0000313" key="2">
    <source>
        <dbReference type="Proteomes" id="UP000265520"/>
    </source>
</evidence>
<comment type="caution">
    <text evidence="1">The sequence shown here is derived from an EMBL/GenBank/DDBJ whole genome shotgun (WGS) entry which is preliminary data.</text>
</comment>
<organism evidence="1 2">
    <name type="scientific">Trifolium medium</name>
    <dbReference type="NCBI Taxonomy" id="97028"/>
    <lineage>
        <taxon>Eukaryota</taxon>
        <taxon>Viridiplantae</taxon>
        <taxon>Streptophyta</taxon>
        <taxon>Embryophyta</taxon>
        <taxon>Tracheophyta</taxon>
        <taxon>Spermatophyta</taxon>
        <taxon>Magnoliopsida</taxon>
        <taxon>eudicotyledons</taxon>
        <taxon>Gunneridae</taxon>
        <taxon>Pentapetalae</taxon>
        <taxon>rosids</taxon>
        <taxon>fabids</taxon>
        <taxon>Fabales</taxon>
        <taxon>Fabaceae</taxon>
        <taxon>Papilionoideae</taxon>
        <taxon>50 kb inversion clade</taxon>
        <taxon>NPAAA clade</taxon>
        <taxon>Hologalegina</taxon>
        <taxon>IRL clade</taxon>
        <taxon>Trifolieae</taxon>
        <taxon>Trifolium</taxon>
    </lineage>
</organism>
<dbReference type="Proteomes" id="UP000265520">
    <property type="component" value="Unassembled WGS sequence"/>
</dbReference>
<evidence type="ECO:0000313" key="1">
    <source>
        <dbReference type="EMBL" id="MCI85279.1"/>
    </source>
</evidence>
<keyword evidence="2" id="KW-1185">Reference proteome</keyword>
<protein>
    <submittedName>
        <fullName evidence="1">Uncharacterized protein</fullName>
    </submittedName>
</protein>
<dbReference type="AlphaFoldDB" id="A0A392VDB6"/>
<dbReference type="EMBL" id="LXQA011111673">
    <property type="protein sequence ID" value="MCI85279.1"/>
    <property type="molecule type" value="Genomic_DNA"/>
</dbReference>
<reference evidence="1 2" key="1">
    <citation type="journal article" date="2018" name="Front. Plant Sci.">
        <title>Red Clover (Trifolium pratense) and Zigzag Clover (T. medium) - A Picture of Genomic Similarities and Differences.</title>
        <authorList>
            <person name="Dluhosova J."/>
            <person name="Istvanek J."/>
            <person name="Nedelnik J."/>
            <person name="Repkova J."/>
        </authorList>
    </citation>
    <scope>NUCLEOTIDE SEQUENCE [LARGE SCALE GENOMIC DNA]</scope>
    <source>
        <strain evidence="2">cv. 10/8</strain>
        <tissue evidence="1">Leaf</tissue>
    </source>
</reference>
<accession>A0A392VDB6</accession>
<feature type="non-terminal residue" evidence="1">
    <location>
        <position position="61"/>
    </location>
</feature>
<proteinExistence type="predicted"/>